<name>A0A382V5T8_9ZZZZ</name>
<organism evidence="1">
    <name type="scientific">marine metagenome</name>
    <dbReference type="NCBI Taxonomy" id="408172"/>
    <lineage>
        <taxon>unclassified sequences</taxon>
        <taxon>metagenomes</taxon>
        <taxon>ecological metagenomes</taxon>
    </lineage>
</organism>
<reference evidence="1" key="1">
    <citation type="submission" date="2018-05" db="EMBL/GenBank/DDBJ databases">
        <authorList>
            <person name="Lanie J.A."/>
            <person name="Ng W.-L."/>
            <person name="Kazmierczak K.M."/>
            <person name="Andrzejewski T.M."/>
            <person name="Davidsen T.M."/>
            <person name="Wayne K.J."/>
            <person name="Tettelin H."/>
            <person name="Glass J.I."/>
            <person name="Rusch D."/>
            <person name="Podicherti R."/>
            <person name="Tsui H.-C.T."/>
            <person name="Winkler M.E."/>
        </authorList>
    </citation>
    <scope>NUCLEOTIDE SEQUENCE</scope>
</reference>
<protein>
    <submittedName>
        <fullName evidence="1">Uncharacterized protein</fullName>
    </submittedName>
</protein>
<proteinExistence type="predicted"/>
<evidence type="ECO:0000313" key="1">
    <source>
        <dbReference type="EMBL" id="SVD41797.1"/>
    </source>
</evidence>
<feature type="non-terminal residue" evidence="1">
    <location>
        <position position="57"/>
    </location>
</feature>
<dbReference type="EMBL" id="UINC01149367">
    <property type="protein sequence ID" value="SVD41797.1"/>
    <property type="molecule type" value="Genomic_DNA"/>
</dbReference>
<sequence>MTSFPPALKDIKLEVARKWQRQCEDYFFWRSPRIVAYRGGSTHELVPPIEWCRQASM</sequence>
<gene>
    <name evidence="1" type="ORF">METZ01_LOCUS394651</name>
</gene>
<accession>A0A382V5T8</accession>
<dbReference type="AlphaFoldDB" id="A0A382V5T8"/>